<evidence type="ECO:0000313" key="13">
    <source>
        <dbReference type="EMBL" id="EGI69237.1"/>
    </source>
</evidence>
<dbReference type="EMBL" id="GL888002">
    <property type="protein sequence ID" value="EGI69237.1"/>
    <property type="molecule type" value="Genomic_DNA"/>
</dbReference>
<dbReference type="OrthoDB" id="6117597at2759"/>
<dbReference type="SUPFAM" id="SSF53850">
    <property type="entry name" value="Periplasmic binding protein-like II"/>
    <property type="match status" value="1"/>
</dbReference>
<keyword evidence="2" id="KW-0813">Transport</keyword>
<dbReference type="GO" id="GO:0015276">
    <property type="term" value="F:ligand-gated monoatomic ion channel activity"/>
    <property type="evidence" value="ECO:0007669"/>
    <property type="project" value="InterPro"/>
</dbReference>
<evidence type="ECO:0000256" key="7">
    <source>
        <dbReference type="ARBA" id="ARBA00023136"/>
    </source>
</evidence>
<evidence type="ECO:0000256" key="3">
    <source>
        <dbReference type="ARBA" id="ARBA00022475"/>
    </source>
</evidence>
<dbReference type="InterPro" id="IPR052192">
    <property type="entry name" value="Insect_Ionotropic_Sensory_Rcpt"/>
</dbReference>
<evidence type="ECO:0000313" key="14">
    <source>
        <dbReference type="Proteomes" id="UP000007755"/>
    </source>
</evidence>
<feature type="domain" description="Ionotropic glutamate receptor L-glutamate and glycine-binding" evidence="12">
    <location>
        <begin position="90"/>
        <end position="188"/>
    </location>
</feature>
<accession>F4W955</accession>
<keyword evidence="7" id="KW-0472">Membrane</keyword>
<keyword evidence="4" id="KW-0812">Transmembrane</keyword>
<protein>
    <recommendedName>
        <fullName evidence="12">Ionotropic glutamate receptor L-glutamate and glycine-binding domain-containing protein</fullName>
    </recommendedName>
</protein>
<proteinExistence type="predicted"/>
<evidence type="ECO:0000256" key="6">
    <source>
        <dbReference type="ARBA" id="ARBA00023065"/>
    </source>
</evidence>
<evidence type="ECO:0000256" key="4">
    <source>
        <dbReference type="ARBA" id="ARBA00022692"/>
    </source>
</evidence>
<dbReference type="eggNOG" id="KOG1052">
    <property type="taxonomic scope" value="Eukaryota"/>
</dbReference>
<organism evidence="14">
    <name type="scientific">Acromyrmex echinatior</name>
    <name type="common">Panamanian leafcutter ant</name>
    <name type="synonym">Acromyrmex octospinosus echinatior</name>
    <dbReference type="NCBI Taxonomy" id="103372"/>
    <lineage>
        <taxon>Eukaryota</taxon>
        <taxon>Metazoa</taxon>
        <taxon>Ecdysozoa</taxon>
        <taxon>Arthropoda</taxon>
        <taxon>Hexapoda</taxon>
        <taxon>Insecta</taxon>
        <taxon>Pterygota</taxon>
        <taxon>Neoptera</taxon>
        <taxon>Endopterygota</taxon>
        <taxon>Hymenoptera</taxon>
        <taxon>Apocrita</taxon>
        <taxon>Aculeata</taxon>
        <taxon>Formicoidea</taxon>
        <taxon>Formicidae</taxon>
        <taxon>Myrmicinae</taxon>
        <taxon>Acromyrmex</taxon>
    </lineage>
</organism>
<keyword evidence="6" id="KW-0406">Ion transport</keyword>
<reference evidence="13" key="1">
    <citation type="submission" date="2011-02" db="EMBL/GenBank/DDBJ databases">
        <title>The genome of the leaf-cutting ant Acromyrmex echinatior suggests key adaptations to social evolution and fungus farming.</title>
        <authorList>
            <person name="Nygaard S."/>
            <person name="Zhang G."/>
        </authorList>
    </citation>
    <scope>NUCLEOTIDE SEQUENCE</scope>
</reference>
<evidence type="ECO:0000256" key="9">
    <source>
        <dbReference type="ARBA" id="ARBA00023180"/>
    </source>
</evidence>
<keyword evidence="14" id="KW-1185">Reference proteome</keyword>
<evidence type="ECO:0000256" key="1">
    <source>
        <dbReference type="ARBA" id="ARBA00004651"/>
    </source>
</evidence>
<keyword evidence="9" id="KW-0325">Glycoprotein</keyword>
<name>F4W955_ACREC</name>
<dbReference type="Pfam" id="PF10613">
    <property type="entry name" value="Lig_chan-Glu_bd"/>
    <property type="match status" value="1"/>
</dbReference>
<dbReference type="GO" id="GO:0005886">
    <property type="term" value="C:plasma membrane"/>
    <property type="evidence" value="ECO:0007669"/>
    <property type="project" value="UniProtKB-SubCell"/>
</dbReference>
<keyword evidence="3" id="KW-1003">Cell membrane</keyword>
<evidence type="ECO:0000256" key="11">
    <source>
        <dbReference type="ARBA" id="ARBA00023303"/>
    </source>
</evidence>
<sequence length="190" mass="21885">MAYPTWIVFFSNETKFEDFFFEIYVPFDCKFMVIQNSPNVIGREIITEVYQVDKGRELRSSQFGIWDIRNGLKGPKHGLFLRRNNLFGQNIRVTSIHDPPISLFHRNERNEITKISGFFGEVILLLQEALNCTFTYKEAKSWGMCLPNGSCTGAIGMLMNNDVDFAATEFMMTSDRLDAISFTTPIYTTK</sequence>
<dbReference type="AlphaFoldDB" id="F4W955"/>
<keyword evidence="5" id="KW-1133">Transmembrane helix</keyword>
<evidence type="ECO:0000259" key="12">
    <source>
        <dbReference type="Pfam" id="PF10613"/>
    </source>
</evidence>
<dbReference type="PANTHER" id="PTHR42643:SF30">
    <property type="entry name" value="IONOTROPIC RECEPTOR 40A-RELATED"/>
    <property type="match status" value="1"/>
</dbReference>
<keyword evidence="11" id="KW-0407">Ion channel</keyword>
<keyword evidence="8" id="KW-0675">Receptor</keyword>
<gene>
    <name evidence="13" type="ORF">G5I_02002</name>
</gene>
<comment type="subcellular location">
    <subcellularLocation>
        <location evidence="1">Cell membrane</location>
        <topology evidence="1">Multi-pass membrane protein</topology>
    </subcellularLocation>
</comment>
<evidence type="ECO:0000256" key="5">
    <source>
        <dbReference type="ARBA" id="ARBA00022989"/>
    </source>
</evidence>
<dbReference type="InterPro" id="IPR019594">
    <property type="entry name" value="Glu/Gly-bd"/>
</dbReference>
<keyword evidence="10" id="KW-1071">Ligand-gated ion channel</keyword>
<evidence type="ECO:0000256" key="2">
    <source>
        <dbReference type="ARBA" id="ARBA00022448"/>
    </source>
</evidence>
<dbReference type="Gene3D" id="3.40.190.10">
    <property type="entry name" value="Periplasmic binding protein-like II"/>
    <property type="match status" value="1"/>
</dbReference>
<evidence type="ECO:0000256" key="8">
    <source>
        <dbReference type="ARBA" id="ARBA00023170"/>
    </source>
</evidence>
<dbReference type="PANTHER" id="PTHR42643">
    <property type="entry name" value="IONOTROPIC RECEPTOR 20A-RELATED"/>
    <property type="match status" value="1"/>
</dbReference>
<evidence type="ECO:0000256" key="10">
    <source>
        <dbReference type="ARBA" id="ARBA00023286"/>
    </source>
</evidence>
<dbReference type="Proteomes" id="UP000007755">
    <property type="component" value="Unassembled WGS sequence"/>
</dbReference>
<dbReference type="InParanoid" id="F4W955"/>